<gene>
    <name evidence="1" type="ORF">B4067_4070</name>
</gene>
<dbReference type="AlphaFoldDB" id="A0ABD3ZS64"/>
<name>A0ABD3ZS64_BACIU</name>
<evidence type="ECO:0000313" key="1">
    <source>
        <dbReference type="EMBL" id="KIL31024.1"/>
    </source>
</evidence>
<reference evidence="1 2" key="1">
    <citation type="submission" date="2014-11" db="EMBL/GenBank/DDBJ databases">
        <title>Draft Genome Sequences of Nine Bacillus subtilis Strains that Form Spores with High Heat-Resistance.</title>
        <authorList>
            <person name="Krawcyk A.O."/>
            <person name="Berendsen E.M."/>
            <person name="de Jong A."/>
            <person name="Holsappel S."/>
            <person name="Eijlander R.T."/>
            <person name="Wells-Bennik M."/>
            <person name="Kuipers O.P."/>
        </authorList>
    </citation>
    <scope>NUCLEOTIDE SEQUENCE [LARGE SCALE GENOMIC DNA]</scope>
    <source>
        <strain evidence="1 2">B4067</strain>
    </source>
</reference>
<accession>A0ABD3ZS64</accession>
<dbReference type="Proteomes" id="UP000031970">
    <property type="component" value="Unassembled WGS sequence"/>
</dbReference>
<proteinExistence type="predicted"/>
<dbReference type="EMBL" id="JSXS01000078">
    <property type="protein sequence ID" value="KIL31024.1"/>
    <property type="molecule type" value="Genomic_DNA"/>
</dbReference>
<protein>
    <submittedName>
        <fullName evidence="1">Uncharacterized protein</fullName>
    </submittedName>
</protein>
<organism evidence="1 2">
    <name type="scientific">Bacillus subtilis subsp. subtilis</name>
    <dbReference type="NCBI Taxonomy" id="135461"/>
    <lineage>
        <taxon>Bacteria</taxon>
        <taxon>Bacillati</taxon>
        <taxon>Bacillota</taxon>
        <taxon>Bacilli</taxon>
        <taxon>Bacillales</taxon>
        <taxon>Bacillaceae</taxon>
        <taxon>Bacillus</taxon>
    </lineage>
</organism>
<sequence>MVIAISIKIQKFVIPIPPNLPLYEEKEKTFQKEHPELTLGVLFF</sequence>
<evidence type="ECO:0000313" key="2">
    <source>
        <dbReference type="Proteomes" id="UP000031970"/>
    </source>
</evidence>
<comment type="caution">
    <text evidence="1">The sequence shown here is derived from an EMBL/GenBank/DDBJ whole genome shotgun (WGS) entry which is preliminary data.</text>
</comment>